<feature type="transmembrane region" description="Helical" evidence="6">
    <location>
        <begin position="198"/>
        <end position="219"/>
    </location>
</feature>
<feature type="transmembrane region" description="Helical" evidence="6">
    <location>
        <begin position="231"/>
        <end position="253"/>
    </location>
</feature>
<evidence type="ECO:0000256" key="2">
    <source>
        <dbReference type="ARBA" id="ARBA00022448"/>
    </source>
</evidence>
<dbReference type="GO" id="GO:0030672">
    <property type="term" value="C:synaptic vesicle membrane"/>
    <property type="evidence" value="ECO:0007669"/>
    <property type="project" value="TreeGrafter"/>
</dbReference>
<feature type="transmembrane region" description="Helical" evidence="6">
    <location>
        <begin position="100"/>
        <end position="121"/>
    </location>
</feature>
<comment type="caution">
    <text evidence="8">The sequence shown here is derived from an EMBL/GenBank/DDBJ whole genome shotgun (WGS) entry which is preliminary data.</text>
</comment>
<keyword evidence="4 6" id="KW-1133">Transmembrane helix</keyword>
<evidence type="ECO:0000256" key="3">
    <source>
        <dbReference type="ARBA" id="ARBA00022692"/>
    </source>
</evidence>
<dbReference type="InterPro" id="IPR011701">
    <property type="entry name" value="MFS"/>
</dbReference>
<keyword evidence="2" id="KW-0813">Transport</keyword>
<organism evidence="8 9">
    <name type="scientific">Rhynocoris fuscipes</name>
    <dbReference type="NCBI Taxonomy" id="488301"/>
    <lineage>
        <taxon>Eukaryota</taxon>
        <taxon>Metazoa</taxon>
        <taxon>Ecdysozoa</taxon>
        <taxon>Arthropoda</taxon>
        <taxon>Hexapoda</taxon>
        <taxon>Insecta</taxon>
        <taxon>Pterygota</taxon>
        <taxon>Neoptera</taxon>
        <taxon>Paraneoptera</taxon>
        <taxon>Hemiptera</taxon>
        <taxon>Heteroptera</taxon>
        <taxon>Panheteroptera</taxon>
        <taxon>Cimicomorpha</taxon>
        <taxon>Reduviidae</taxon>
        <taxon>Harpactorinae</taxon>
        <taxon>Harpactorini</taxon>
        <taxon>Rhynocoris</taxon>
    </lineage>
</organism>
<name>A0AAW1D7L8_9HEMI</name>
<keyword evidence="3 6" id="KW-0812">Transmembrane</keyword>
<dbReference type="SUPFAM" id="SSF103473">
    <property type="entry name" value="MFS general substrate transporter"/>
    <property type="match status" value="1"/>
</dbReference>
<dbReference type="PANTHER" id="PTHR23506:SF23">
    <property type="entry name" value="GH10249P"/>
    <property type="match status" value="1"/>
</dbReference>
<feature type="transmembrane region" description="Helical" evidence="6">
    <location>
        <begin position="30"/>
        <end position="53"/>
    </location>
</feature>
<protein>
    <recommendedName>
        <fullName evidence="7">Major facilitator superfamily (MFS) profile domain-containing protein</fullName>
    </recommendedName>
</protein>
<evidence type="ECO:0000256" key="6">
    <source>
        <dbReference type="SAM" id="Phobius"/>
    </source>
</evidence>
<accession>A0AAW1D7L8</accession>
<evidence type="ECO:0000313" key="8">
    <source>
        <dbReference type="EMBL" id="KAK9506542.1"/>
    </source>
</evidence>
<dbReference type="Gene3D" id="1.20.1250.20">
    <property type="entry name" value="MFS general substrate transporter like domains"/>
    <property type="match status" value="2"/>
</dbReference>
<proteinExistence type="predicted"/>
<evidence type="ECO:0000256" key="1">
    <source>
        <dbReference type="ARBA" id="ARBA00004141"/>
    </source>
</evidence>
<feature type="domain" description="Major facilitator superfamily (MFS) profile" evidence="7">
    <location>
        <begin position="103"/>
        <end position="292"/>
    </location>
</feature>
<dbReference type="InterPro" id="IPR050930">
    <property type="entry name" value="MFS_Vesicular_Transporter"/>
</dbReference>
<dbReference type="AlphaFoldDB" id="A0AAW1D7L8"/>
<sequence>MQGIGSSCSSVACLGMLASRFKEDKERNSAIGIAFSGLALGAIIGPTFGGFMYEFVGRSSTFLILSAAILSVAVLQIIVMSPEIDPKKLGTKNSFIALIIDPYILVATGALIIPGSGIALLQSTLPIWMMDTMRATTWQLGAIFLPISILYFIFSNLYGVLGRYFPKWLLTLVGLIIIGVSILCIPFCNNIYYMLPPLGGFGLSLAVIDCAMMSELAHLVDIRFSSEYGSVFAIGDIAFCLAYGVGQLIGGVLLNVIGFQWMICSSAILSILYAPLMVMLRNPPTKENKQVY</sequence>
<dbReference type="Pfam" id="PF07690">
    <property type="entry name" value="MFS_1"/>
    <property type="match status" value="1"/>
</dbReference>
<reference evidence="8 9" key="1">
    <citation type="submission" date="2022-12" db="EMBL/GenBank/DDBJ databases">
        <title>Chromosome-level genome assembly of true bugs.</title>
        <authorList>
            <person name="Ma L."/>
            <person name="Li H."/>
        </authorList>
    </citation>
    <scope>NUCLEOTIDE SEQUENCE [LARGE SCALE GENOMIC DNA]</scope>
    <source>
        <strain evidence="8">Lab_2022b</strain>
    </source>
</reference>
<feature type="transmembrane region" description="Helical" evidence="6">
    <location>
        <begin position="259"/>
        <end position="280"/>
    </location>
</feature>
<dbReference type="EMBL" id="JAPXFL010000005">
    <property type="protein sequence ID" value="KAK9506542.1"/>
    <property type="molecule type" value="Genomic_DNA"/>
</dbReference>
<evidence type="ECO:0000256" key="4">
    <source>
        <dbReference type="ARBA" id="ARBA00022989"/>
    </source>
</evidence>
<feature type="transmembrane region" description="Helical" evidence="6">
    <location>
        <begin position="59"/>
        <end position="79"/>
    </location>
</feature>
<evidence type="ECO:0000313" key="9">
    <source>
        <dbReference type="Proteomes" id="UP001461498"/>
    </source>
</evidence>
<gene>
    <name evidence="8" type="ORF">O3M35_008461</name>
</gene>
<dbReference type="InterPro" id="IPR036259">
    <property type="entry name" value="MFS_trans_sf"/>
</dbReference>
<feature type="transmembrane region" description="Helical" evidence="6">
    <location>
        <begin position="141"/>
        <end position="161"/>
    </location>
</feature>
<dbReference type="PROSITE" id="PS50850">
    <property type="entry name" value="MFS"/>
    <property type="match status" value="1"/>
</dbReference>
<dbReference type="GO" id="GO:0015842">
    <property type="term" value="P:aminergic neurotransmitter loading into synaptic vesicle"/>
    <property type="evidence" value="ECO:0007669"/>
    <property type="project" value="TreeGrafter"/>
</dbReference>
<evidence type="ECO:0000259" key="7">
    <source>
        <dbReference type="PROSITE" id="PS50850"/>
    </source>
</evidence>
<comment type="subcellular location">
    <subcellularLocation>
        <location evidence="1">Membrane</location>
        <topology evidence="1">Multi-pass membrane protein</topology>
    </subcellularLocation>
</comment>
<keyword evidence="9" id="KW-1185">Reference proteome</keyword>
<evidence type="ECO:0000256" key="5">
    <source>
        <dbReference type="ARBA" id="ARBA00023136"/>
    </source>
</evidence>
<dbReference type="GO" id="GO:0005335">
    <property type="term" value="F:serotonin:sodium:chloride symporter activity"/>
    <property type="evidence" value="ECO:0007669"/>
    <property type="project" value="TreeGrafter"/>
</dbReference>
<dbReference type="Proteomes" id="UP001461498">
    <property type="component" value="Unassembled WGS sequence"/>
</dbReference>
<dbReference type="PANTHER" id="PTHR23506">
    <property type="entry name" value="GH10249P"/>
    <property type="match status" value="1"/>
</dbReference>
<keyword evidence="5 6" id="KW-0472">Membrane</keyword>
<dbReference type="GO" id="GO:0043195">
    <property type="term" value="C:terminal bouton"/>
    <property type="evidence" value="ECO:0007669"/>
    <property type="project" value="TreeGrafter"/>
</dbReference>
<dbReference type="InterPro" id="IPR020846">
    <property type="entry name" value="MFS_dom"/>
</dbReference>
<feature type="transmembrane region" description="Helical" evidence="6">
    <location>
        <begin position="168"/>
        <end position="192"/>
    </location>
</feature>